<evidence type="ECO:0000256" key="1">
    <source>
        <dbReference type="ARBA" id="ARBA00022553"/>
    </source>
</evidence>
<dbReference type="Gene3D" id="2.60.40.790">
    <property type="match status" value="1"/>
</dbReference>
<accession>A0AAV6UYI0</accession>
<keyword evidence="5" id="KW-1185">Reference proteome</keyword>
<dbReference type="Pfam" id="PF04969">
    <property type="entry name" value="CS"/>
    <property type="match status" value="1"/>
</dbReference>
<evidence type="ECO:0000313" key="5">
    <source>
        <dbReference type="Proteomes" id="UP000827092"/>
    </source>
</evidence>
<name>A0AAV6UYI0_9ARAC</name>
<dbReference type="PANTHER" id="PTHR12356">
    <property type="entry name" value="NUCLEAR MOVEMENT PROTEIN NUDC"/>
    <property type="match status" value="1"/>
</dbReference>
<dbReference type="InterPro" id="IPR007052">
    <property type="entry name" value="CS_dom"/>
</dbReference>
<evidence type="ECO:0000259" key="3">
    <source>
        <dbReference type="PROSITE" id="PS51203"/>
    </source>
</evidence>
<feature type="region of interest" description="Disordered" evidence="2">
    <location>
        <begin position="99"/>
        <end position="139"/>
    </location>
</feature>
<proteinExistence type="predicted"/>
<dbReference type="PANTHER" id="PTHR12356:SF19">
    <property type="entry name" value="NUDC DOMAIN-CONTAINING PROTEIN 3"/>
    <property type="match status" value="1"/>
</dbReference>
<dbReference type="EMBL" id="JAFNEN010000227">
    <property type="protein sequence ID" value="KAG8188927.1"/>
    <property type="molecule type" value="Genomic_DNA"/>
</dbReference>
<dbReference type="InterPro" id="IPR037898">
    <property type="entry name" value="NudC_fam"/>
</dbReference>
<feature type="compositionally biased region" description="Acidic residues" evidence="2">
    <location>
        <begin position="101"/>
        <end position="118"/>
    </location>
</feature>
<dbReference type="GO" id="GO:0005737">
    <property type="term" value="C:cytoplasm"/>
    <property type="evidence" value="ECO:0007669"/>
    <property type="project" value="TreeGrafter"/>
</dbReference>
<reference evidence="4 5" key="1">
    <citation type="journal article" date="2022" name="Nat. Ecol. Evol.">
        <title>A masculinizing supergene underlies an exaggerated male reproductive morph in a spider.</title>
        <authorList>
            <person name="Hendrickx F."/>
            <person name="De Corte Z."/>
            <person name="Sonet G."/>
            <person name="Van Belleghem S.M."/>
            <person name="Kostlbacher S."/>
            <person name="Vangestel C."/>
        </authorList>
    </citation>
    <scope>NUCLEOTIDE SEQUENCE [LARGE SCALE GENOMIC DNA]</scope>
    <source>
        <strain evidence="4">W744_W776</strain>
    </source>
</reference>
<evidence type="ECO:0000313" key="4">
    <source>
        <dbReference type="EMBL" id="KAG8188927.1"/>
    </source>
</evidence>
<dbReference type="GO" id="GO:0051082">
    <property type="term" value="F:unfolded protein binding"/>
    <property type="evidence" value="ECO:0007669"/>
    <property type="project" value="TreeGrafter"/>
</dbReference>
<evidence type="ECO:0000256" key="2">
    <source>
        <dbReference type="SAM" id="MobiDB-lite"/>
    </source>
</evidence>
<dbReference type="AlphaFoldDB" id="A0AAV6UYI0"/>
<dbReference type="Proteomes" id="UP000827092">
    <property type="component" value="Unassembled WGS sequence"/>
</dbReference>
<dbReference type="SUPFAM" id="SSF49764">
    <property type="entry name" value="HSP20-like chaperones"/>
    <property type="match status" value="1"/>
</dbReference>
<gene>
    <name evidence="4" type="ORF">JTE90_014979</name>
</gene>
<sequence>MSSNKNYDDFLFPILCNEETIYGFFDQIFEFLYRKTDFFKLKGVDSEDFGLESGEAEKIVRSIFCKYMQEAANERRNVHPCETENIPLDCVSEETVVTTSETEDGVSLEEPALDESESSSEVREDKPTEQPIAPLMEPDSYNGASYDGYCWSQSIKDLDVRFKVPKDLTSGKQVRVEISQSSLKVYHLCGEDWSTLKEGEFAWPIHVEESTWTLVPNEHIHVYVSKLKERWWGRLFLGEREIDLKRIDSSVPYEELDPDSQAKIQELLSKEHIKRTGGTHNTEMESILKDAWDQEGSPFKGQPFDPSIINMQDMSIQKRDVTSPF</sequence>
<protein>
    <recommendedName>
        <fullName evidence="3">CS domain-containing protein</fullName>
    </recommendedName>
</protein>
<feature type="domain" description="CS" evidence="3">
    <location>
        <begin position="144"/>
        <end position="236"/>
    </location>
</feature>
<organism evidence="4 5">
    <name type="scientific">Oedothorax gibbosus</name>
    <dbReference type="NCBI Taxonomy" id="931172"/>
    <lineage>
        <taxon>Eukaryota</taxon>
        <taxon>Metazoa</taxon>
        <taxon>Ecdysozoa</taxon>
        <taxon>Arthropoda</taxon>
        <taxon>Chelicerata</taxon>
        <taxon>Arachnida</taxon>
        <taxon>Araneae</taxon>
        <taxon>Araneomorphae</taxon>
        <taxon>Entelegynae</taxon>
        <taxon>Araneoidea</taxon>
        <taxon>Linyphiidae</taxon>
        <taxon>Erigoninae</taxon>
        <taxon>Oedothorax</taxon>
    </lineage>
</organism>
<dbReference type="GO" id="GO:0006457">
    <property type="term" value="P:protein folding"/>
    <property type="evidence" value="ECO:0007669"/>
    <property type="project" value="TreeGrafter"/>
</dbReference>
<dbReference type="InterPro" id="IPR025934">
    <property type="entry name" value="NudC_N_dom"/>
</dbReference>
<dbReference type="PROSITE" id="PS51203">
    <property type="entry name" value="CS"/>
    <property type="match status" value="1"/>
</dbReference>
<dbReference type="InterPro" id="IPR008978">
    <property type="entry name" value="HSP20-like_chaperone"/>
</dbReference>
<dbReference type="Pfam" id="PF14050">
    <property type="entry name" value="Nudc_N"/>
    <property type="match status" value="1"/>
</dbReference>
<comment type="caution">
    <text evidence="4">The sequence shown here is derived from an EMBL/GenBank/DDBJ whole genome shotgun (WGS) entry which is preliminary data.</text>
</comment>
<keyword evidence="1" id="KW-0597">Phosphoprotein</keyword>